<evidence type="ECO:0000256" key="1">
    <source>
        <dbReference type="SAM" id="MobiDB-lite"/>
    </source>
</evidence>
<evidence type="ECO:0000313" key="3">
    <source>
        <dbReference type="WBParaSite" id="PSAMB.scaffold559size47208.g7043.t1"/>
    </source>
</evidence>
<dbReference type="WBParaSite" id="PSAMB.scaffold559size47208.g7043.t1">
    <property type="protein sequence ID" value="PSAMB.scaffold559size47208.g7043.t1"/>
    <property type="gene ID" value="PSAMB.scaffold559size47208.g7043"/>
</dbReference>
<proteinExistence type="predicted"/>
<accession>A0A914X169</accession>
<reference evidence="3" key="1">
    <citation type="submission" date="2022-11" db="UniProtKB">
        <authorList>
            <consortium name="WormBaseParasite"/>
        </authorList>
    </citation>
    <scope>IDENTIFICATION</scope>
</reference>
<protein>
    <submittedName>
        <fullName evidence="3">Secreted protein</fullName>
    </submittedName>
</protein>
<feature type="region of interest" description="Disordered" evidence="1">
    <location>
        <begin position="32"/>
        <end position="86"/>
    </location>
</feature>
<evidence type="ECO:0000313" key="2">
    <source>
        <dbReference type="Proteomes" id="UP000887566"/>
    </source>
</evidence>
<name>A0A914X169_9BILA</name>
<organism evidence="2 3">
    <name type="scientific">Plectus sambesii</name>
    <dbReference type="NCBI Taxonomy" id="2011161"/>
    <lineage>
        <taxon>Eukaryota</taxon>
        <taxon>Metazoa</taxon>
        <taxon>Ecdysozoa</taxon>
        <taxon>Nematoda</taxon>
        <taxon>Chromadorea</taxon>
        <taxon>Plectida</taxon>
        <taxon>Plectina</taxon>
        <taxon>Plectoidea</taxon>
        <taxon>Plectidae</taxon>
        <taxon>Plectus</taxon>
    </lineage>
</organism>
<feature type="region of interest" description="Disordered" evidence="1">
    <location>
        <begin position="192"/>
        <end position="218"/>
    </location>
</feature>
<dbReference type="AlphaFoldDB" id="A0A914X169"/>
<feature type="compositionally biased region" description="Basic residues" evidence="1">
    <location>
        <begin position="61"/>
        <end position="77"/>
    </location>
</feature>
<feature type="compositionally biased region" description="Polar residues" evidence="1">
    <location>
        <begin position="44"/>
        <end position="60"/>
    </location>
</feature>
<keyword evidence="2" id="KW-1185">Reference proteome</keyword>
<sequence length="230" mass="25238">MGHLAVIVLAGWSSLERESTASRGIYPARMSHGQTDAKTIATRPRSSTAQTKTQTEFTNSGRRHKRTKSNTHRRRPHGCLLGNRASHLGQRRRTKALIPPENNCARVAGLWGYDANAAVGRREVFRDVLSSRKKRAKRTAFGSSILCRAHMSVLRFSGKTSARESVKCCCGPTKRVDGRQQQTATQPKYNRADGAYQATGGGDDSERRRTLGSGVRSAASNVLTRCVARS</sequence>
<dbReference type="Proteomes" id="UP000887566">
    <property type="component" value="Unplaced"/>
</dbReference>